<evidence type="ECO:0000313" key="2">
    <source>
        <dbReference type="Proteomes" id="UP000747542"/>
    </source>
</evidence>
<protein>
    <submittedName>
        <fullName evidence="1">Uncharacterized protein</fullName>
    </submittedName>
</protein>
<dbReference type="AlphaFoldDB" id="A0A8J5K6B9"/>
<proteinExistence type="predicted"/>
<evidence type="ECO:0000313" key="1">
    <source>
        <dbReference type="EMBL" id="KAG7168498.1"/>
    </source>
</evidence>
<dbReference type="Proteomes" id="UP000747542">
    <property type="component" value="Unassembled WGS sequence"/>
</dbReference>
<organism evidence="1 2">
    <name type="scientific">Homarus americanus</name>
    <name type="common">American lobster</name>
    <dbReference type="NCBI Taxonomy" id="6706"/>
    <lineage>
        <taxon>Eukaryota</taxon>
        <taxon>Metazoa</taxon>
        <taxon>Ecdysozoa</taxon>
        <taxon>Arthropoda</taxon>
        <taxon>Crustacea</taxon>
        <taxon>Multicrustacea</taxon>
        <taxon>Malacostraca</taxon>
        <taxon>Eumalacostraca</taxon>
        <taxon>Eucarida</taxon>
        <taxon>Decapoda</taxon>
        <taxon>Pleocyemata</taxon>
        <taxon>Astacidea</taxon>
        <taxon>Nephropoidea</taxon>
        <taxon>Nephropidae</taxon>
        <taxon>Homarus</taxon>
    </lineage>
</organism>
<comment type="caution">
    <text evidence="1">The sequence shown here is derived from an EMBL/GenBank/DDBJ whole genome shotgun (WGS) entry which is preliminary data.</text>
</comment>
<reference evidence="1" key="1">
    <citation type="journal article" date="2021" name="Sci. Adv.">
        <title>The American lobster genome reveals insights on longevity, neural, and immune adaptations.</title>
        <authorList>
            <person name="Polinski J.M."/>
            <person name="Zimin A.V."/>
            <person name="Clark K.F."/>
            <person name="Kohn A.B."/>
            <person name="Sadowski N."/>
            <person name="Timp W."/>
            <person name="Ptitsyn A."/>
            <person name="Khanna P."/>
            <person name="Romanova D.Y."/>
            <person name="Williams P."/>
            <person name="Greenwood S.J."/>
            <person name="Moroz L.L."/>
            <person name="Walt D.R."/>
            <person name="Bodnar A.G."/>
        </authorList>
    </citation>
    <scope>NUCLEOTIDE SEQUENCE</scope>
    <source>
        <strain evidence="1">GMGI-L3</strain>
    </source>
</reference>
<name>A0A8J5K6B9_HOMAM</name>
<dbReference type="EMBL" id="JAHLQT010020073">
    <property type="protein sequence ID" value="KAG7168498.1"/>
    <property type="molecule type" value="Genomic_DNA"/>
</dbReference>
<keyword evidence="2" id="KW-1185">Reference proteome</keyword>
<gene>
    <name evidence="1" type="ORF">Hamer_G002576</name>
</gene>
<accession>A0A8J5K6B9</accession>
<sequence>MSVTAVENSPAVKRRRDTHALRGCWRRVTTAATSTIDETGFEISVDQRTYGRARRGGV</sequence>